<proteinExistence type="predicted"/>
<comment type="caution">
    <text evidence="1">The sequence shown here is derived from an EMBL/GenBank/DDBJ whole genome shotgun (WGS) entry which is preliminary data.</text>
</comment>
<gene>
    <name evidence="1" type="ORF">Lfee_2830</name>
</gene>
<organism evidence="1 2">
    <name type="scientific">Legionella feeleii</name>
    <dbReference type="NCBI Taxonomy" id="453"/>
    <lineage>
        <taxon>Bacteria</taxon>
        <taxon>Pseudomonadati</taxon>
        <taxon>Pseudomonadota</taxon>
        <taxon>Gammaproteobacteria</taxon>
        <taxon>Legionellales</taxon>
        <taxon>Legionellaceae</taxon>
        <taxon>Legionella</taxon>
    </lineage>
</organism>
<keyword evidence="2" id="KW-1185">Reference proteome</keyword>
<dbReference type="EMBL" id="LNYB01000085">
    <property type="protein sequence ID" value="KTC95166.1"/>
    <property type="molecule type" value="Genomic_DNA"/>
</dbReference>
<evidence type="ECO:0000313" key="1">
    <source>
        <dbReference type="EMBL" id="KTC95166.1"/>
    </source>
</evidence>
<dbReference type="PATRIC" id="fig|453.4.peg.3093"/>
<accession>A0A0W0THV6</accession>
<dbReference type="Proteomes" id="UP000054698">
    <property type="component" value="Unassembled WGS sequence"/>
</dbReference>
<protein>
    <submittedName>
        <fullName evidence="1">Macrophage killing protein with similarity to conjugation protein</fullName>
    </submittedName>
</protein>
<dbReference type="RefSeq" id="WP_058447646.1">
    <property type="nucleotide sequence ID" value="NZ_CAAAHT010000018.1"/>
</dbReference>
<evidence type="ECO:0000313" key="2">
    <source>
        <dbReference type="Proteomes" id="UP000054698"/>
    </source>
</evidence>
<reference evidence="1 2" key="1">
    <citation type="submission" date="2015-11" db="EMBL/GenBank/DDBJ databases">
        <title>Genomic analysis of 38 Legionella species identifies large and diverse effector repertoires.</title>
        <authorList>
            <person name="Burstein D."/>
            <person name="Amaro F."/>
            <person name="Zusman T."/>
            <person name="Lifshitz Z."/>
            <person name="Cohen O."/>
            <person name="Gilbert J.A."/>
            <person name="Pupko T."/>
            <person name="Shuman H.A."/>
            <person name="Segal G."/>
        </authorList>
    </citation>
    <scope>NUCLEOTIDE SEQUENCE [LARGE SCALE GENOMIC DNA]</scope>
    <source>
        <strain evidence="1 2">WO-44C</strain>
    </source>
</reference>
<name>A0A0W0THV6_9GAMM</name>
<dbReference type="AlphaFoldDB" id="A0A0W0THV6"/>
<sequence length="191" mass="21504">MLLAIPRKKANPALLYSKQPVSFAPLLAAVWAAKPWQIAEGLIVKNHRFLSILLMVLLFFPSLDYADDNDVATWTRQVLISTLSIDYTVTPENFAILQENYMPTAWEALQDFVGDQVNVIRAEKLTLHPVAIGPATVVRSGVSFDIHYWRVNQSIAIPELNMTIDDFSVIVIKANNPPFLIQNMTMIKHDS</sequence>